<proteinExistence type="predicted"/>
<evidence type="ECO:0000256" key="1">
    <source>
        <dbReference type="SAM" id="Phobius"/>
    </source>
</evidence>
<feature type="transmembrane region" description="Helical" evidence="1">
    <location>
        <begin position="47"/>
        <end position="67"/>
    </location>
</feature>
<dbReference type="WBParaSite" id="ACRNAN_scaffold2969.g10145.t1">
    <property type="protein sequence ID" value="ACRNAN_scaffold2969.g10145.t1"/>
    <property type="gene ID" value="ACRNAN_scaffold2969.g10145"/>
</dbReference>
<reference evidence="3" key="1">
    <citation type="submission" date="2022-11" db="UniProtKB">
        <authorList>
            <consortium name="WormBaseParasite"/>
        </authorList>
    </citation>
    <scope>IDENTIFICATION</scope>
</reference>
<protein>
    <submittedName>
        <fullName evidence="3">Uncharacterized protein</fullName>
    </submittedName>
</protein>
<organism evidence="2 3">
    <name type="scientific">Acrobeloides nanus</name>
    <dbReference type="NCBI Taxonomy" id="290746"/>
    <lineage>
        <taxon>Eukaryota</taxon>
        <taxon>Metazoa</taxon>
        <taxon>Ecdysozoa</taxon>
        <taxon>Nematoda</taxon>
        <taxon>Chromadorea</taxon>
        <taxon>Rhabditida</taxon>
        <taxon>Tylenchina</taxon>
        <taxon>Cephalobomorpha</taxon>
        <taxon>Cephaloboidea</taxon>
        <taxon>Cephalobidae</taxon>
        <taxon>Acrobeloides</taxon>
    </lineage>
</organism>
<dbReference type="AlphaFoldDB" id="A0A914DMD4"/>
<keyword evidence="1" id="KW-0472">Membrane</keyword>
<name>A0A914DMD4_9BILA</name>
<keyword evidence="2" id="KW-1185">Reference proteome</keyword>
<accession>A0A914DMD4</accession>
<keyword evidence="1" id="KW-0812">Transmembrane</keyword>
<sequence>MNIQAVLCTILFSVGLVMLIISLQESALDEAQQRIGKTTLDICRYLGIVLMVIGLAGLVFTFGEIIYRGIKTHRHLACECHASKWEQNAVKNYATSVSKVEAGKKELKVVKVEARKTSKLEV</sequence>
<keyword evidence="1" id="KW-1133">Transmembrane helix</keyword>
<dbReference type="Proteomes" id="UP000887540">
    <property type="component" value="Unplaced"/>
</dbReference>
<evidence type="ECO:0000313" key="3">
    <source>
        <dbReference type="WBParaSite" id="ACRNAN_scaffold2969.g10145.t1"/>
    </source>
</evidence>
<evidence type="ECO:0000313" key="2">
    <source>
        <dbReference type="Proteomes" id="UP000887540"/>
    </source>
</evidence>